<gene>
    <name evidence="2" type="ORF">HK100_003550</name>
</gene>
<evidence type="ECO:0000313" key="3">
    <source>
        <dbReference type="Proteomes" id="UP001211907"/>
    </source>
</evidence>
<comment type="caution">
    <text evidence="2">The sequence shown here is derived from an EMBL/GenBank/DDBJ whole genome shotgun (WGS) entry which is preliminary data.</text>
</comment>
<dbReference type="InterPro" id="IPR050872">
    <property type="entry name" value="PPR_P_subfamily"/>
</dbReference>
<reference evidence="2" key="1">
    <citation type="submission" date="2020-05" db="EMBL/GenBank/DDBJ databases">
        <title>Phylogenomic resolution of chytrid fungi.</title>
        <authorList>
            <person name="Stajich J.E."/>
            <person name="Amses K."/>
            <person name="Simmons R."/>
            <person name="Seto K."/>
            <person name="Myers J."/>
            <person name="Bonds A."/>
            <person name="Quandt C.A."/>
            <person name="Barry K."/>
            <person name="Liu P."/>
            <person name="Grigoriev I."/>
            <person name="Longcore J.E."/>
            <person name="James T.Y."/>
        </authorList>
    </citation>
    <scope>NUCLEOTIDE SEQUENCE</scope>
    <source>
        <strain evidence="2">JEL0513</strain>
    </source>
</reference>
<sequence length="1332" mass="151297">MRSLASAVEFNVFTATVRLYCISHCPNHFDSRTRKPNTNNFRYYGTLAHITNATNNSDNYNLHRGSIKFSWAKVATRMRLFALADQWPSVAAEARSWRLTPTDIIKSVFPLEEQLETISVDEILAVRMAFVLSLRALLFSPTVSPHLATNESLAHLHSVLSDFLKVNSKELQSEENMPFAQFLSSTTTPHIQLELLISPFIKRNHTKAENMNDSNHLLAVLAEHTVQLSLSQFAGISPQTLLDCINTANILHILPTPNSSNLQKHFLLSRSTHLALLKRIHAHISYLPNSDSLSSYFISVFVSFITLAPYSQNIKSISSNDIKYFIDSTTPNSVYVTNMLIQLMIKTTKSAKHTQQYSPQITTDSIKKLFEMSIAANSFESLTSAVKLCKTLLVIANDNSSNNNCNKNHVYNSRIPFPEARALICALASSSLVQAGHASKLINPLAANSCIGGAIGWSWNSTNGEDSLATATEIKGIEKQKYIVEAFYDAYITLGERILRDLHDARTSDKGEEMKQQFCDGFYRAAVWVVENGIVHKMKAIQAKNAPRFDVASSRGGVALQEDDGRRKKKTIAMLAVIEGLRIRAMCQTGWNCCSVDSGSSSSEVSGTDKILRVVKIGVMRGMFFQPNVWKAVEISTGVSKTIILKDCLTEVKNNRQENVEVLIVNQILSLKEKEISCKDEHLLLRQNWDIATFTIFIRKALEANNLTQAEKLYQEMANRRMKVTPNVLHLFLHHFAREKESGAGKRKWVLAEMEKHNIPINSITLTILLRGIAEDGDWKRVEILYREYIEVVQEVNQLDEIFFNSILGIAANQGRTDIFDIWFGRMSEIMTPGLISLYQALRAVCWNHRGQYPDVQYLEKRAWKLLKQISTVSAEEKNSDLFPVTYCLVMRAYAKLSIPEKCDEVLQEFNKNLSFSNSVGIASPILATRIQSHQETVHNAYLSCLLVCNEWLRAKQHFKTNRDMFKSGSLVAYTSALNLLIRGVPYISKNTAESKNLQISQQFDEIMIQAFAILKNCSKDSDLIKMNAKSVNSIEKLKASLLISKIRNGEKEKAKEYWYRWLKKNMQHGLVVDVIKSCWNPVDRYSSVKKNPIVWTCLINVLADSGWKIAELKEMAREMQEFCAADAKQLEALYVVLVARVAKQGNFKDTENLIEEYGLLSGRKLNEKFLSARMTAYNRSGNFKKVDAIWSEITTQVSKGLASEACVCTYLDSFGFRDDFLGLEQAWQLLISWAKSNKQSGKRFMITENHCNSYIEALIRLGKINEALTFAKQLWNEAERNHRLESLEIYPTQKMYNTIIRGLINIKMEREMKEFKKWCKVYWPKHLTPIH</sequence>
<dbReference type="InterPro" id="IPR011990">
    <property type="entry name" value="TPR-like_helical_dom_sf"/>
</dbReference>
<proteinExistence type="inferred from homology"/>
<dbReference type="Proteomes" id="UP001211907">
    <property type="component" value="Unassembled WGS sequence"/>
</dbReference>
<evidence type="ECO:0008006" key="4">
    <source>
        <dbReference type="Google" id="ProtNLM"/>
    </source>
</evidence>
<dbReference type="Gene3D" id="1.25.40.10">
    <property type="entry name" value="Tetratricopeptide repeat domain"/>
    <property type="match status" value="2"/>
</dbReference>
<evidence type="ECO:0000313" key="2">
    <source>
        <dbReference type="EMBL" id="KAJ3142032.1"/>
    </source>
</evidence>
<dbReference type="PANTHER" id="PTHR46128:SF329">
    <property type="entry name" value="MITOCHONDRIAL GROUP I INTRON SPLICING FACTOR DMR1"/>
    <property type="match status" value="1"/>
</dbReference>
<dbReference type="PANTHER" id="PTHR46128">
    <property type="entry name" value="MITOCHONDRIAL GROUP I INTRON SPLICING FACTOR CCM1"/>
    <property type="match status" value="1"/>
</dbReference>
<organism evidence="2 3">
    <name type="scientific">Physocladia obscura</name>
    <dbReference type="NCBI Taxonomy" id="109957"/>
    <lineage>
        <taxon>Eukaryota</taxon>
        <taxon>Fungi</taxon>
        <taxon>Fungi incertae sedis</taxon>
        <taxon>Chytridiomycota</taxon>
        <taxon>Chytridiomycota incertae sedis</taxon>
        <taxon>Chytridiomycetes</taxon>
        <taxon>Chytridiales</taxon>
        <taxon>Chytriomycetaceae</taxon>
        <taxon>Physocladia</taxon>
    </lineage>
</organism>
<name>A0AAD5XKS4_9FUNG</name>
<evidence type="ECO:0000256" key="1">
    <source>
        <dbReference type="ARBA" id="ARBA00007626"/>
    </source>
</evidence>
<keyword evidence="3" id="KW-1185">Reference proteome</keyword>
<comment type="similarity">
    <text evidence="1">Belongs to the PPR family. P subfamily.</text>
</comment>
<protein>
    <recommendedName>
        <fullName evidence="4">Pentatricopeptide repeat-containing protein</fullName>
    </recommendedName>
</protein>
<accession>A0AAD5XKS4</accession>
<dbReference type="EMBL" id="JADGJH010000019">
    <property type="protein sequence ID" value="KAJ3142032.1"/>
    <property type="molecule type" value="Genomic_DNA"/>
</dbReference>